<organism evidence="2 3">
    <name type="scientific">Solanum commersonii</name>
    <name type="common">Commerson's wild potato</name>
    <name type="synonym">Commerson's nightshade</name>
    <dbReference type="NCBI Taxonomy" id="4109"/>
    <lineage>
        <taxon>Eukaryota</taxon>
        <taxon>Viridiplantae</taxon>
        <taxon>Streptophyta</taxon>
        <taxon>Embryophyta</taxon>
        <taxon>Tracheophyta</taxon>
        <taxon>Spermatophyta</taxon>
        <taxon>Magnoliopsida</taxon>
        <taxon>eudicotyledons</taxon>
        <taxon>Gunneridae</taxon>
        <taxon>Pentapetalae</taxon>
        <taxon>asterids</taxon>
        <taxon>lamiids</taxon>
        <taxon>Solanales</taxon>
        <taxon>Solanaceae</taxon>
        <taxon>Solanoideae</taxon>
        <taxon>Solaneae</taxon>
        <taxon>Solanum</taxon>
    </lineage>
</organism>
<gene>
    <name evidence="2" type="ORF">H5410_015766</name>
</gene>
<evidence type="ECO:0000256" key="1">
    <source>
        <dbReference type="SAM" id="MobiDB-lite"/>
    </source>
</evidence>
<evidence type="ECO:0000313" key="2">
    <source>
        <dbReference type="EMBL" id="KAG5615942.1"/>
    </source>
</evidence>
<sequence length="356" mass="39965">MKIKVQVEPHIIWKVQAGNCSFWWDNWTGIGALAMLCQGLGQSPKIPVNFFIENKCWNITKLGDAIPNNLVNLISNIAIGNDTKLDYPIWNPCENGIFTNESAWHIVKDHSWFNHKVYFLIFFNLSPSLTIMTNAVENSGTTPENSSTNLGGNGSITPRIDSNHPYFLTHSDAPEDFQFTHEKGNHSQIRANAAATMEEAEPILNAHTFSQHFNKEQLNFLHQALTQMKMEENTSTSNENGREQVNANAVAGTIIKYFGSCFSVFNSKTWIIDSELDTPFPSLTLPTNSSSPAPVSLTPTPPLKRSTRTTFGQVPSYLKDYICNSVVLTYGYAIWAKELLLYWASQKPNSDKRPKK</sequence>
<reference evidence="2 3" key="1">
    <citation type="submission" date="2020-09" db="EMBL/GenBank/DDBJ databases">
        <title>De no assembly of potato wild relative species, Solanum commersonii.</title>
        <authorList>
            <person name="Cho K."/>
        </authorList>
    </citation>
    <scope>NUCLEOTIDE SEQUENCE [LARGE SCALE GENOMIC DNA]</scope>
    <source>
        <strain evidence="2">LZ3.2</strain>
        <tissue evidence="2">Leaf</tissue>
    </source>
</reference>
<dbReference type="AlphaFoldDB" id="A0A9J5ZUK6"/>
<feature type="region of interest" description="Disordered" evidence="1">
    <location>
        <begin position="285"/>
        <end position="304"/>
    </location>
</feature>
<name>A0A9J5ZUK6_SOLCO</name>
<keyword evidence="3" id="KW-1185">Reference proteome</keyword>
<proteinExistence type="predicted"/>
<comment type="caution">
    <text evidence="2">The sequence shown here is derived from an EMBL/GenBank/DDBJ whole genome shotgun (WGS) entry which is preliminary data.</text>
</comment>
<accession>A0A9J5ZUK6</accession>
<evidence type="ECO:0000313" key="3">
    <source>
        <dbReference type="Proteomes" id="UP000824120"/>
    </source>
</evidence>
<protein>
    <submittedName>
        <fullName evidence="2">Uncharacterized protein</fullName>
    </submittedName>
</protein>
<dbReference type="OrthoDB" id="1306069at2759"/>
<dbReference type="Proteomes" id="UP000824120">
    <property type="component" value="Chromosome 3"/>
</dbReference>
<dbReference type="EMBL" id="JACXVP010000003">
    <property type="protein sequence ID" value="KAG5615942.1"/>
    <property type="molecule type" value="Genomic_DNA"/>
</dbReference>